<dbReference type="SUPFAM" id="SSF53067">
    <property type="entry name" value="Actin-like ATPase domain"/>
    <property type="match status" value="2"/>
</dbReference>
<dbReference type="Gene3D" id="1.10.3210.10">
    <property type="entry name" value="Hypothetical protein af1432"/>
    <property type="match status" value="1"/>
</dbReference>
<evidence type="ECO:0000259" key="5">
    <source>
        <dbReference type="Pfam" id="PF02541"/>
    </source>
</evidence>
<keyword evidence="3 7" id="KW-0378">Hydrolase</keyword>
<dbReference type="GO" id="GO:0006357">
    <property type="term" value="P:regulation of transcription by RNA polymerase II"/>
    <property type="evidence" value="ECO:0007669"/>
    <property type="project" value="TreeGrafter"/>
</dbReference>
<dbReference type="GO" id="GO:0004309">
    <property type="term" value="F:exopolyphosphatase activity"/>
    <property type="evidence" value="ECO:0007669"/>
    <property type="project" value="UniProtKB-EC"/>
</dbReference>
<dbReference type="InterPro" id="IPR003695">
    <property type="entry name" value="Ppx_GppA_N"/>
</dbReference>
<dbReference type="CDD" id="cd24052">
    <property type="entry name" value="ASKHA_NBD_HpPPX-GppA-like"/>
    <property type="match status" value="1"/>
</dbReference>
<evidence type="ECO:0000256" key="3">
    <source>
        <dbReference type="ARBA" id="ARBA00022801"/>
    </source>
</evidence>
<comment type="similarity">
    <text evidence="1">Belongs to the GppA/Ppx family.</text>
</comment>
<dbReference type="Pfam" id="PF02541">
    <property type="entry name" value="Ppx-GppA"/>
    <property type="match status" value="1"/>
</dbReference>
<protein>
    <recommendedName>
        <fullName evidence="2">exopolyphosphatase</fullName>
        <ecNumber evidence="2">3.6.1.11</ecNumber>
    </recommendedName>
</protein>
<dbReference type="Pfam" id="PF21447">
    <property type="entry name" value="Ppx-GppA_III"/>
    <property type="match status" value="1"/>
</dbReference>
<proteinExistence type="inferred from homology"/>
<evidence type="ECO:0000259" key="6">
    <source>
        <dbReference type="Pfam" id="PF21447"/>
    </source>
</evidence>
<comment type="catalytic activity">
    <reaction evidence="4">
        <text>[phosphate](n) + H2O = [phosphate](n-1) + phosphate + H(+)</text>
        <dbReference type="Rhea" id="RHEA:21528"/>
        <dbReference type="Rhea" id="RHEA-COMP:9859"/>
        <dbReference type="Rhea" id="RHEA-COMP:14279"/>
        <dbReference type="ChEBI" id="CHEBI:15377"/>
        <dbReference type="ChEBI" id="CHEBI:15378"/>
        <dbReference type="ChEBI" id="CHEBI:16838"/>
        <dbReference type="ChEBI" id="CHEBI:43474"/>
        <dbReference type="EC" id="3.6.1.11"/>
    </reaction>
</comment>
<dbReference type="EC" id="3.6.1.11" evidence="2"/>
<gene>
    <name evidence="7" type="primary">ppx</name>
    <name evidence="7" type="ORF">EIG99_06690</name>
</gene>
<dbReference type="SUPFAM" id="SSF109604">
    <property type="entry name" value="HD-domain/PDEase-like"/>
    <property type="match status" value="1"/>
</dbReference>
<dbReference type="Gene3D" id="3.30.420.150">
    <property type="entry name" value="Exopolyphosphatase. Domain 2"/>
    <property type="match status" value="1"/>
</dbReference>
<evidence type="ECO:0000313" key="7">
    <source>
        <dbReference type="EMBL" id="RZI02259.1"/>
    </source>
</evidence>
<feature type="domain" description="Ppx/GppA phosphatase N-terminal" evidence="5">
    <location>
        <begin position="44"/>
        <end position="326"/>
    </location>
</feature>
<evidence type="ECO:0000256" key="1">
    <source>
        <dbReference type="ARBA" id="ARBA00007125"/>
    </source>
</evidence>
<evidence type="ECO:0000256" key="2">
    <source>
        <dbReference type="ARBA" id="ARBA00012451"/>
    </source>
</evidence>
<feature type="domain" description="Ppx/GppA phosphatase C-terminal" evidence="6">
    <location>
        <begin position="339"/>
        <end position="441"/>
    </location>
</feature>
<dbReference type="OrthoDB" id="9807195at2"/>
<comment type="caution">
    <text evidence="7">The sequence shown here is derived from an EMBL/GenBank/DDBJ whole genome shotgun (WGS) entry which is preliminary data.</text>
</comment>
<dbReference type="InterPro" id="IPR050273">
    <property type="entry name" value="GppA/Ppx_hydrolase"/>
</dbReference>
<reference evidence="7 8" key="1">
    <citation type="submission" date="2018-11" db="EMBL/GenBank/DDBJ databases">
        <title>Genomic profiling of Staphylococcus species from a Poultry farm system in KwaZulu-Natal, South Africa.</title>
        <authorList>
            <person name="Amoako D.G."/>
            <person name="Somboro A.M."/>
            <person name="Abia A.L.K."/>
            <person name="Bester L.A."/>
            <person name="Essack S.Y."/>
        </authorList>
    </citation>
    <scope>NUCLEOTIDE SEQUENCE [LARGE SCALE GENOMIC DNA]</scope>
    <source>
        <strain evidence="7 8">SA11</strain>
    </source>
</reference>
<dbReference type="AlphaFoldDB" id="A0A3S4SFJ0"/>
<dbReference type="PANTHER" id="PTHR30005:SF0">
    <property type="entry name" value="RETROGRADE REGULATION PROTEIN 2"/>
    <property type="match status" value="1"/>
</dbReference>
<evidence type="ECO:0000256" key="4">
    <source>
        <dbReference type="ARBA" id="ARBA00047607"/>
    </source>
</evidence>
<organism evidence="7 8">
    <name type="scientific">Staphylococcus condimenti</name>
    <dbReference type="NCBI Taxonomy" id="70255"/>
    <lineage>
        <taxon>Bacteria</taxon>
        <taxon>Bacillati</taxon>
        <taxon>Bacillota</taxon>
        <taxon>Bacilli</taxon>
        <taxon>Bacillales</taxon>
        <taxon>Staphylococcaceae</taxon>
        <taxon>Staphylococcus</taxon>
    </lineage>
</organism>
<dbReference type="InterPro" id="IPR048950">
    <property type="entry name" value="Ppx_GppA_C"/>
</dbReference>
<dbReference type="InterPro" id="IPR022371">
    <property type="entry name" value="Exopolyphosphatase"/>
</dbReference>
<dbReference type="GO" id="GO:0006793">
    <property type="term" value="P:phosphorus metabolic process"/>
    <property type="evidence" value="ECO:0007669"/>
    <property type="project" value="InterPro"/>
</dbReference>
<dbReference type="NCBIfam" id="TIGR03706">
    <property type="entry name" value="exo_poly_only"/>
    <property type="match status" value="1"/>
</dbReference>
<dbReference type="InterPro" id="IPR043129">
    <property type="entry name" value="ATPase_NBD"/>
</dbReference>
<dbReference type="PANTHER" id="PTHR30005">
    <property type="entry name" value="EXOPOLYPHOSPHATASE"/>
    <property type="match status" value="1"/>
</dbReference>
<name>A0A3S4SFJ0_9STAP</name>
<dbReference type="Proteomes" id="UP000293854">
    <property type="component" value="Unassembled WGS sequence"/>
</dbReference>
<evidence type="ECO:0000313" key="8">
    <source>
        <dbReference type="Proteomes" id="UP000293854"/>
    </source>
</evidence>
<sequence length="532" mass="60478">MIFPAKKFFTRMLTSSKQSEGVIMKRIGLIDIGSNTIRLVVFEYDKETGLSEIQNIKTPARLSQYLEDDLTMNQEGIDVLIDSLESFKKVADAYKVDELHPIATAAIRQSKNRDDILKQTKKKLGIKTSIVPELDEAFYGFYAIINSTDIENGLSVDIGGGSTEVTLFKDKELIHSHSFPFGVVTLTRKFFGDEPHDNKDAIKKMQKFLEKEFSSLSWINNQKVALVGVGGSARNTARIHQSEVSYPIGGVHCYSMTGKDLDQVFNLIKDSSRDELTNLDGLSRDRVDIILPAVAVFKALFKQVDATQFTFSRKGLREGYVMHHLNEKYPDAFDRFNVQDRALFQLSNAYKHEQAGARQRVVLARDLLEQLTAIDKISLTDKEKRLFEQAAYVYYLGRFIDSDSGSQHTYYIISNSMIDGFNHHDRVKLAMMASFKNKSLLKFYNNETGWLDNDELSDLQSLGGIIKFVDALNVSHTNPVKRVELEKKDKDNYILNAYHTGNPIAEEYQANRQKKHLEKVLKSKVSINFTKS</sequence>
<dbReference type="EMBL" id="RQTE01000112">
    <property type="protein sequence ID" value="RZI02259.1"/>
    <property type="molecule type" value="Genomic_DNA"/>
</dbReference>
<dbReference type="Gene3D" id="3.30.420.40">
    <property type="match status" value="1"/>
</dbReference>
<accession>A0A3S4SFJ0</accession>